<gene>
    <name evidence="1" type="ORF">DFA_11058</name>
</gene>
<dbReference type="AlphaFoldDB" id="F4QEN6"/>
<dbReference type="Proteomes" id="UP000007797">
    <property type="component" value="Unassembled WGS sequence"/>
</dbReference>
<organism evidence="1 2">
    <name type="scientific">Cavenderia fasciculata</name>
    <name type="common">Slime mold</name>
    <name type="synonym">Dictyostelium fasciculatum</name>
    <dbReference type="NCBI Taxonomy" id="261658"/>
    <lineage>
        <taxon>Eukaryota</taxon>
        <taxon>Amoebozoa</taxon>
        <taxon>Evosea</taxon>
        <taxon>Eumycetozoa</taxon>
        <taxon>Dictyostelia</taxon>
        <taxon>Acytosteliales</taxon>
        <taxon>Cavenderiaceae</taxon>
        <taxon>Cavenderia</taxon>
    </lineage>
</organism>
<dbReference type="InterPro" id="IPR027417">
    <property type="entry name" value="P-loop_NTPase"/>
</dbReference>
<dbReference type="GeneID" id="14866302"/>
<protein>
    <submittedName>
        <fullName evidence="1">Uncharacterized protein</fullName>
    </submittedName>
</protein>
<name>F4QEN6_CACFS</name>
<dbReference type="RefSeq" id="XP_004349996.1">
    <property type="nucleotide sequence ID" value="XM_004349946.1"/>
</dbReference>
<dbReference type="SUPFAM" id="SSF52540">
    <property type="entry name" value="P-loop containing nucleoside triphosphate hydrolases"/>
    <property type="match status" value="1"/>
</dbReference>
<evidence type="ECO:0000313" key="2">
    <source>
        <dbReference type="Proteomes" id="UP000007797"/>
    </source>
</evidence>
<dbReference type="KEGG" id="dfa:DFA_11058"/>
<dbReference type="EMBL" id="GL883029">
    <property type="protein sequence ID" value="EGG13297.1"/>
    <property type="molecule type" value="Genomic_DNA"/>
</dbReference>
<accession>F4QEN6</accession>
<dbReference type="OrthoDB" id="20423at2759"/>
<sequence>MLSQLLSPSKLKTLTFKSISSRSSISSTLFTNQLSSSLSTLTLSYQLNTTQQQQQQQLKDHHHRWFSTSNRNSTFDDNICLVQVNNHSITSSPSPTTVDQIDKLSIRLYNRQHYLCLSLSNTRSFFTSQLVVFSETNQDDIIDWFINTYGMPKSSSPSKLVDTTLPLRGRDFVLEWVYDYIKAAYTADRDPRQPIIVIVGAPGMGKTRLMESIGDYISTRDNSTLPKHHLDLSISFGSRTPYCPSLDSDPSLSICSRILYRYFVEGSGVSFQSFVETIKSYIWSVQIKLDQTQNPYERSSNLEAIVKSISNNLLNRDQSSPIFCNVIMTGSISHGDLCMAVPATRSLYVTISSTLSQKEYMYIARKMIGRKKSNLPQVKRALRFMGGWPSALDIFFKSIPSDLDSVNTSQLLELCDGPLNKLYPNQMDQTMTDIITHSIAGIIHDGFEEHEIKSPPFFSLKHSYCFTFSCFESISVPLNFIRRHLNTFDGNQTRPAFMVPLGKVIKLLETEDMNDRSWQELNEHFLSSKLSALKEVELEYVTLKDIYGDAVYFYPEMKDMCYTTRDDVVYLGDSKLLKGKDPKFTTQDLKGVLENIQKAATKMGNSQYIVVIYTNGYITQRMLNYDFPNVLGDQRAIVICNRFIRPRRITEHTIDKIFDNRFDITLLPLQ</sequence>
<evidence type="ECO:0000313" key="1">
    <source>
        <dbReference type="EMBL" id="EGG13297.1"/>
    </source>
</evidence>
<proteinExistence type="predicted"/>
<keyword evidence="2" id="KW-1185">Reference proteome</keyword>
<reference evidence="2" key="1">
    <citation type="journal article" date="2011" name="Genome Res.">
        <title>Phylogeny-wide analysis of social amoeba genomes highlights ancient origins for complex intercellular communication.</title>
        <authorList>
            <person name="Heidel A.J."/>
            <person name="Lawal H.M."/>
            <person name="Felder M."/>
            <person name="Schilde C."/>
            <person name="Helps N.R."/>
            <person name="Tunggal B."/>
            <person name="Rivero F."/>
            <person name="John U."/>
            <person name="Schleicher M."/>
            <person name="Eichinger L."/>
            <person name="Platzer M."/>
            <person name="Noegel A.A."/>
            <person name="Schaap P."/>
            <person name="Gloeckner G."/>
        </authorList>
    </citation>
    <scope>NUCLEOTIDE SEQUENCE [LARGE SCALE GENOMIC DNA]</scope>
    <source>
        <strain evidence="2">SH3</strain>
    </source>
</reference>